<dbReference type="OrthoDB" id="7328575at2"/>
<evidence type="ECO:0000313" key="8">
    <source>
        <dbReference type="EMBL" id="RYB93298.1"/>
    </source>
</evidence>
<dbReference type="InterPro" id="IPR009100">
    <property type="entry name" value="AcylCoA_DH/oxidase_NM_dom_sf"/>
</dbReference>
<comment type="caution">
    <text evidence="8">The sequence shown here is derived from an EMBL/GenBank/DDBJ whole genome shotgun (WGS) entry which is preliminary data.</text>
</comment>
<dbReference type="RefSeq" id="WP_129398408.1">
    <property type="nucleotide sequence ID" value="NZ_SDWT01000001.1"/>
</dbReference>
<dbReference type="Proteomes" id="UP000294071">
    <property type="component" value="Unassembled WGS sequence"/>
</dbReference>
<evidence type="ECO:0000256" key="5">
    <source>
        <dbReference type="ARBA" id="ARBA00023002"/>
    </source>
</evidence>
<keyword evidence="9" id="KW-1185">Reference proteome</keyword>
<keyword evidence="4" id="KW-0274">FAD</keyword>
<dbReference type="InterPro" id="IPR037069">
    <property type="entry name" value="AcylCoA_DH/ox_N_sf"/>
</dbReference>
<feature type="domain" description="Acyl-CoA dehydrogenase/oxidase C-terminal" evidence="6">
    <location>
        <begin position="231"/>
        <end position="369"/>
    </location>
</feature>
<proteinExistence type="inferred from homology"/>
<dbReference type="InterPro" id="IPR009075">
    <property type="entry name" value="AcylCo_DH/oxidase_C"/>
</dbReference>
<reference evidence="8 9" key="1">
    <citation type="submission" date="2019-01" db="EMBL/GenBank/DDBJ databases">
        <title>Novel species of Nocardioides.</title>
        <authorList>
            <person name="Liu Q."/>
            <person name="Xin Y.-H."/>
        </authorList>
    </citation>
    <scope>NUCLEOTIDE SEQUENCE [LARGE SCALE GENOMIC DNA]</scope>
    <source>
        <strain evidence="8 9">CGMCC 4.6882</strain>
    </source>
</reference>
<dbReference type="GO" id="GO:0050660">
    <property type="term" value="F:flavin adenine dinucleotide binding"/>
    <property type="evidence" value="ECO:0007669"/>
    <property type="project" value="InterPro"/>
</dbReference>
<sequence length="379" mass="39285">MDFTYDDEQQALREAVRGLLKGAYADHEARRRTVAEEPGFDRALWGRLAEMGVLGLPFSEADGGVGAGPVEIGIVCQELGRVLAPEPYLASVVHAGGLVAAVGTAEQKADLLGRLSAGELVLAAADTSPGGRWASRADGVRASADGDTWTLDGVADPVVGGESADVLVVTAALPDDGGTGVFLVASDDVVRAGYATADLTRAASVTFAGSAATPLGEPGRDLAASIATISDLTRIMGANQALGVMQTQVRATTDYLKSRKQFGVTLNTFQALTFRAADMYVSLELAQSLVDWATMTIAGGDPEAVAEAADRVGLQVSRSGRHIGQEAIQLHGGIGMTAEYAVGVGTAHLTVLEQWLGNGSHHLTRLAARVDDHELVEAL</sequence>
<comment type="cofactor">
    <cofactor evidence="1">
        <name>FAD</name>
        <dbReference type="ChEBI" id="CHEBI:57692"/>
    </cofactor>
</comment>
<evidence type="ECO:0000313" key="9">
    <source>
        <dbReference type="Proteomes" id="UP000294071"/>
    </source>
</evidence>
<dbReference type="CDD" id="cd00567">
    <property type="entry name" value="ACAD"/>
    <property type="match status" value="1"/>
</dbReference>
<protein>
    <submittedName>
        <fullName evidence="8">Acyl-CoA dehydrogenase</fullName>
    </submittedName>
</protein>
<gene>
    <name evidence="8" type="ORF">EUA93_02350</name>
</gene>
<keyword evidence="5" id="KW-0560">Oxidoreductase</keyword>
<feature type="domain" description="Acyl-CoA dehydrogenase/oxidase N-terminal" evidence="7">
    <location>
        <begin position="7"/>
        <end position="119"/>
    </location>
</feature>
<evidence type="ECO:0000256" key="1">
    <source>
        <dbReference type="ARBA" id="ARBA00001974"/>
    </source>
</evidence>
<name>A0A4Q2RWG4_9ACTN</name>
<comment type="similarity">
    <text evidence="2">Belongs to the acyl-CoA dehydrogenase family.</text>
</comment>
<organism evidence="8 9">
    <name type="scientific">Nocardioides oleivorans</name>
    <dbReference type="NCBI Taxonomy" id="273676"/>
    <lineage>
        <taxon>Bacteria</taxon>
        <taxon>Bacillati</taxon>
        <taxon>Actinomycetota</taxon>
        <taxon>Actinomycetes</taxon>
        <taxon>Propionibacteriales</taxon>
        <taxon>Nocardioidaceae</taxon>
        <taxon>Nocardioides</taxon>
    </lineage>
</organism>
<evidence type="ECO:0000259" key="7">
    <source>
        <dbReference type="Pfam" id="PF02771"/>
    </source>
</evidence>
<evidence type="ECO:0000259" key="6">
    <source>
        <dbReference type="Pfam" id="PF00441"/>
    </source>
</evidence>
<dbReference type="Gene3D" id="2.40.110.10">
    <property type="entry name" value="Butyryl-CoA Dehydrogenase, subunit A, domain 2"/>
    <property type="match status" value="1"/>
</dbReference>
<dbReference type="Gene3D" id="1.20.140.10">
    <property type="entry name" value="Butyryl-CoA Dehydrogenase, subunit A, domain 3"/>
    <property type="match status" value="1"/>
</dbReference>
<dbReference type="PANTHER" id="PTHR43884:SF20">
    <property type="entry name" value="ACYL-COA DEHYDROGENASE FADE28"/>
    <property type="match status" value="1"/>
</dbReference>
<evidence type="ECO:0000256" key="2">
    <source>
        <dbReference type="ARBA" id="ARBA00009347"/>
    </source>
</evidence>
<dbReference type="EMBL" id="SDWT01000001">
    <property type="protein sequence ID" value="RYB93298.1"/>
    <property type="molecule type" value="Genomic_DNA"/>
</dbReference>
<dbReference type="Gene3D" id="1.10.540.10">
    <property type="entry name" value="Acyl-CoA dehydrogenase/oxidase, N-terminal domain"/>
    <property type="match status" value="1"/>
</dbReference>
<evidence type="ECO:0000256" key="4">
    <source>
        <dbReference type="ARBA" id="ARBA00022827"/>
    </source>
</evidence>
<dbReference type="GO" id="GO:0003995">
    <property type="term" value="F:acyl-CoA dehydrogenase activity"/>
    <property type="evidence" value="ECO:0007669"/>
    <property type="project" value="TreeGrafter"/>
</dbReference>
<keyword evidence="3" id="KW-0285">Flavoprotein</keyword>
<dbReference type="AlphaFoldDB" id="A0A4Q2RWG4"/>
<dbReference type="PANTHER" id="PTHR43884">
    <property type="entry name" value="ACYL-COA DEHYDROGENASE"/>
    <property type="match status" value="1"/>
</dbReference>
<dbReference type="InterPro" id="IPR036250">
    <property type="entry name" value="AcylCo_DH-like_C"/>
</dbReference>
<dbReference type="Pfam" id="PF02771">
    <property type="entry name" value="Acyl-CoA_dh_N"/>
    <property type="match status" value="1"/>
</dbReference>
<evidence type="ECO:0000256" key="3">
    <source>
        <dbReference type="ARBA" id="ARBA00022630"/>
    </source>
</evidence>
<dbReference type="InterPro" id="IPR013786">
    <property type="entry name" value="AcylCoA_DH/ox_N"/>
</dbReference>
<dbReference type="SUPFAM" id="SSF56645">
    <property type="entry name" value="Acyl-CoA dehydrogenase NM domain-like"/>
    <property type="match status" value="1"/>
</dbReference>
<dbReference type="Pfam" id="PF00441">
    <property type="entry name" value="Acyl-CoA_dh_1"/>
    <property type="match status" value="1"/>
</dbReference>
<dbReference type="InterPro" id="IPR046373">
    <property type="entry name" value="Acyl-CoA_Oxase/DH_mid-dom_sf"/>
</dbReference>
<accession>A0A4Q2RWG4</accession>
<dbReference type="SUPFAM" id="SSF47203">
    <property type="entry name" value="Acyl-CoA dehydrogenase C-terminal domain-like"/>
    <property type="match status" value="1"/>
</dbReference>